<dbReference type="AlphaFoldDB" id="N6VPD9"/>
<dbReference type="PANTHER" id="PTHR43801:SF1">
    <property type="entry name" value="POLYPRENYL SYNTHETASE"/>
    <property type="match status" value="1"/>
</dbReference>
<comment type="caution">
    <text evidence="2">The sequence shown here is derived from an EMBL/GenBank/DDBJ whole genome shotgun (WGS) entry which is preliminary data.</text>
</comment>
<dbReference type="Proteomes" id="UP000053695">
    <property type="component" value="Unassembled WGS sequence"/>
</dbReference>
<keyword evidence="1" id="KW-0812">Transmembrane</keyword>
<dbReference type="STRING" id="1069083.GCA_000371805_00534"/>
<gene>
    <name evidence="2" type="ORF">J422_06075</name>
</gene>
<dbReference type="InterPro" id="IPR002829">
    <property type="entry name" value="DUF116"/>
</dbReference>
<sequence length="206" mass="23431">MGILEIIGLITVLIITLIIIATLTLLIVGYVLIKKNKILFPKLALFLLDNFYSILLRLFLFIGSEETFYRIGIEFYNKYYEDKFKSTNKKILILPHCLRDAKCPAKLSPNGIECVMCGKCVIGEILKRAKSLGYEVYIVPGSTFLKRILKNDSGVFGVACYKDLFYGMNYLSRKSIPMQGQPLLKDGCLNTIVDVDELLNRLENLR</sequence>
<reference evidence="2 3" key="1">
    <citation type="journal article" date="2013" name="Genome Announc.">
        <title>Draft Genome Sequence of a Highly Flagellated, Fast-Swimming Archaeon, Methanocaldococcus villosus Strain KIN24-T80 (DSM 22612).</title>
        <authorList>
            <person name="Thennarasu S."/>
            <person name="Polireddy D."/>
            <person name="Antony A."/>
            <person name="Yada M.R."/>
            <person name="Algarawi S."/>
            <person name="Sivakumar N."/>
        </authorList>
    </citation>
    <scope>NUCLEOTIDE SEQUENCE [LARGE SCALE GENOMIC DNA]</scope>
    <source>
        <strain evidence="2 3">KIN24-T80</strain>
    </source>
</reference>
<evidence type="ECO:0000313" key="2">
    <source>
        <dbReference type="EMBL" id="ENN95745.1"/>
    </source>
</evidence>
<feature type="transmembrane region" description="Helical" evidence="1">
    <location>
        <begin position="6"/>
        <end position="31"/>
    </location>
</feature>
<dbReference type="Pfam" id="PF01976">
    <property type="entry name" value="DUF116"/>
    <property type="match status" value="1"/>
</dbReference>
<keyword evidence="3" id="KW-1185">Reference proteome</keyword>
<dbReference type="RefSeq" id="WP_004593231.1">
    <property type="nucleotide sequence ID" value="NZ_APMM01000049.1"/>
</dbReference>
<evidence type="ECO:0000256" key="1">
    <source>
        <dbReference type="SAM" id="Phobius"/>
    </source>
</evidence>
<keyword evidence="1" id="KW-1133">Transmembrane helix</keyword>
<dbReference type="PANTHER" id="PTHR43801">
    <property type="entry name" value="NUCLEOTIDE-BINDING PROTEIN-RELATED"/>
    <property type="match status" value="1"/>
</dbReference>
<feature type="transmembrane region" description="Helical" evidence="1">
    <location>
        <begin position="43"/>
        <end position="62"/>
    </location>
</feature>
<organism evidence="2 3">
    <name type="scientific">Methanocaldococcus villosus KIN24-T80</name>
    <dbReference type="NCBI Taxonomy" id="1069083"/>
    <lineage>
        <taxon>Archaea</taxon>
        <taxon>Methanobacteriati</taxon>
        <taxon>Methanobacteriota</taxon>
        <taxon>Methanomada group</taxon>
        <taxon>Methanococci</taxon>
        <taxon>Methanococcales</taxon>
        <taxon>Methanocaldococcaceae</taxon>
        <taxon>Methanocaldococcus</taxon>
    </lineage>
</organism>
<protein>
    <recommendedName>
        <fullName evidence="4">Polyprenyl synthetase</fullName>
    </recommendedName>
</protein>
<dbReference type="PIRSF" id="PIRSF006594">
    <property type="entry name" value="UCP006594"/>
    <property type="match status" value="1"/>
</dbReference>
<dbReference type="EMBL" id="APMM01000049">
    <property type="protein sequence ID" value="ENN95745.1"/>
    <property type="molecule type" value="Genomic_DNA"/>
</dbReference>
<dbReference type="OrthoDB" id="120943at2157"/>
<evidence type="ECO:0008006" key="4">
    <source>
        <dbReference type="Google" id="ProtNLM"/>
    </source>
</evidence>
<keyword evidence="1" id="KW-0472">Membrane</keyword>
<name>N6VPD9_9EURY</name>
<evidence type="ECO:0000313" key="3">
    <source>
        <dbReference type="Proteomes" id="UP000053695"/>
    </source>
</evidence>
<proteinExistence type="predicted"/>
<dbReference type="PATRIC" id="fig|1069083.5.peg.1183"/>
<accession>N6VPD9</accession>